<dbReference type="Gene3D" id="1.10.630.10">
    <property type="entry name" value="Cytochrome P450"/>
    <property type="match status" value="1"/>
</dbReference>
<dbReference type="GO" id="GO:0020037">
    <property type="term" value="F:heme binding"/>
    <property type="evidence" value="ECO:0007669"/>
    <property type="project" value="InterPro"/>
</dbReference>
<dbReference type="InterPro" id="IPR017972">
    <property type="entry name" value="Cyt_P450_CS"/>
</dbReference>
<comment type="similarity">
    <text evidence="1 8">Belongs to the cytochrome P450 family.</text>
</comment>
<dbReference type="GO" id="GO:0004497">
    <property type="term" value="F:monooxygenase activity"/>
    <property type="evidence" value="ECO:0007669"/>
    <property type="project" value="UniProtKB-KW"/>
</dbReference>
<dbReference type="GO" id="GO:0016705">
    <property type="term" value="F:oxidoreductase activity, acting on paired donors, with incorporation or reduction of molecular oxygen"/>
    <property type="evidence" value="ECO:0007669"/>
    <property type="project" value="InterPro"/>
</dbReference>
<dbReference type="AlphaFoldDB" id="A9AVG7"/>
<dbReference type="PRINTS" id="PR00465">
    <property type="entry name" value="EP450IV"/>
</dbReference>
<organism evidence="9 10">
    <name type="scientific">Herpetosiphon aurantiacus (strain ATCC 23779 / DSM 785 / 114-95)</name>
    <dbReference type="NCBI Taxonomy" id="316274"/>
    <lineage>
        <taxon>Bacteria</taxon>
        <taxon>Bacillati</taxon>
        <taxon>Chloroflexota</taxon>
        <taxon>Chloroflexia</taxon>
        <taxon>Herpetosiphonales</taxon>
        <taxon>Herpetosiphonaceae</taxon>
        <taxon>Herpetosiphon</taxon>
    </lineage>
</organism>
<sequence>MGFSPFVIQRNPRWYPNPTQFDPTRFAPAAAATRPRLSYLPFGIGAHQCIGMHLALQQLTTVMQTILQTGIPGLVDITSVDFRPQVVLEPDRVLFASFQR</sequence>
<keyword evidence="3 7" id="KW-0479">Metal-binding</keyword>
<evidence type="ECO:0000256" key="8">
    <source>
        <dbReference type="RuleBase" id="RU000461"/>
    </source>
</evidence>
<dbReference type="InterPro" id="IPR002403">
    <property type="entry name" value="Cyt_P450_E_grp-IV"/>
</dbReference>
<dbReference type="Pfam" id="PF00067">
    <property type="entry name" value="p450"/>
    <property type="match status" value="1"/>
</dbReference>
<dbReference type="InterPro" id="IPR001128">
    <property type="entry name" value="Cyt_P450"/>
</dbReference>
<comment type="cofactor">
    <cofactor evidence="7">
        <name>heme</name>
        <dbReference type="ChEBI" id="CHEBI:30413"/>
    </cofactor>
</comment>
<dbReference type="HOGENOM" id="CLU_2301985_0_0_0"/>
<reference evidence="9 10" key="1">
    <citation type="journal article" date="2011" name="Stand. Genomic Sci.">
        <title>Complete genome sequence of the filamentous gliding predatory bacterium Herpetosiphon aurantiacus type strain (114-95(T)).</title>
        <authorList>
            <person name="Kiss H."/>
            <person name="Nett M."/>
            <person name="Domin N."/>
            <person name="Martin K."/>
            <person name="Maresca J.A."/>
            <person name="Copeland A."/>
            <person name="Lapidus A."/>
            <person name="Lucas S."/>
            <person name="Berry K.W."/>
            <person name="Glavina Del Rio T."/>
            <person name="Dalin E."/>
            <person name="Tice H."/>
            <person name="Pitluck S."/>
            <person name="Richardson P."/>
            <person name="Bruce D."/>
            <person name="Goodwin L."/>
            <person name="Han C."/>
            <person name="Detter J.C."/>
            <person name="Schmutz J."/>
            <person name="Brettin T."/>
            <person name="Land M."/>
            <person name="Hauser L."/>
            <person name="Kyrpides N.C."/>
            <person name="Ivanova N."/>
            <person name="Goker M."/>
            <person name="Woyke T."/>
            <person name="Klenk H.P."/>
            <person name="Bryant D.A."/>
        </authorList>
    </citation>
    <scope>NUCLEOTIDE SEQUENCE [LARGE SCALE GENOMIC DNA]</scope>
    <source>
        <strain evidence="10">ATCC 23779 / DSM 785 / 114-95</strain>
    </source>
</reference>
<dbReference type="BioCyc" id="HAUR316274:GHYA-2044-MONOMER"/>
<dbReference type="STRING" id="316274.Haur_2015"/>
<evidence type="ECO:0000256" key="5">
    <source>
        <dbReference type="ARBA" id="ARBA00023004"/>
    </source>
</evidence>
<gene>
    <name evidence="9" type="ordered locus">Haur_2015</name>
</gene>
<keyword evidence="4 8" id="KW-0560">Oxidoreductase</keyword>
<dbReference type="InterPro" id="IPR050196">
    <property type="entry name" value="Cytochrome_P450_Monoox"/>
</dbReference>
<evidence type="ECO:0000313" key="10">
    <source>
        <dbReference type="Proteomes" id="UP000000787"/>
    </source>
</evidence>
<name>A9AVG7_HERA2</name>
<accession>A9AVG7</accession>
<evidence type="ECO:0000256" key="7">
    <source>
        <dbReference type="PIRSR" id="PIRSR602403-1"/>
    </source>
</evidence>
<dbReference type="PROSITE" id="PS00086">
    <property type="entry name" value="CYTOCHROME_P450"/>
    <property type="match status" value="1"/>
</dbReference>
<dbReference type="PANTHER" id="PTHR24291">
    <property type="entry name" value="CYTOCHROME P450 FAMILY 4"/>
    <property type="match status" value="1"/>
</dbReference>
<dbReference type="InParanoid" id="A9AVG7"/>
<proteinExistence type="inferred from homology"/>
<evidence type="ECO:0000256" key="2">
    <source>
        <dbReference type="ARBA" id="ARBA00022617"/>
    </source>
</evidence>
<dbReference type="Proteomes" id="UP000000787">
    <property type="component" value="Chromosome"/>
</dbReference>
<evidence type="ECO:0000256" key="6">
    <source>
        <dbReference type="ARBA" id="ARBA00023033"/>
    </source>
</evidence>
<keyword evidence="2 7" id="KW-0349">Heme</keyword>
<dbReference type="SUPFAM" id="SSF48264">
    <property type="entry name" value="Cytochrome P450"/>
    <property type="match status" value="1"/>
</dbReference>
<evidence type="ECO:0000313" key="9">
    <source>
        <dbReference type="EMBL" id="ABX04658.1"/>
    </source>
</evidence>
<dbReference type="GO" id="GO:0005506">
    <property type="term" value="F:iron ion binding"/>
    <property type="evidence" value="ECO:0007669"/>
    <property type="project" value="InterPro"/>
</dbReference>
<evidence type="ECO:0000256" key="3">
    <source>
        <dbReference type="ARBA" id="ARBA00022723"/>
    </source>
</evidence>
<dbReference type="InterPro" id="IPR036396">
    <property type="entry name" value="Cyt_P450_sf"/>
</dbReference>
<keyword evidence="5 7" id="KW-0408">Iron</keyword>
<protein>
    <submittedName>
        <fullName evidence="9">Unspecific monooxygenase (Cytochrome P450)</fullName>
    </submittedName>
</protein>
<keyword evidence="10" id="KW-1185">Reference proteome</keyword>
<dbReference type="eggNOG" id="COG2124">
    <property type="taxonomic scope" value="Bacteria"/>
</dbReference>
<feature type="binding site" description="axial binding residue" evidence="7">
    <location>
        <position position="49"/>
    </location>
    <ligand>
        <name>heme</name>
        <dbReference type="ChEBI" id="CHEBI:30413"/>
    </ligand>
    <ligandPart>
        <name>Fe</name>
        <dbReference type="ChEBI" id="CHEBI:18248"/>
    </ligandPart>
</feature>
<evidence type="ECO:0000256" key="4">
    <source>
        <dbReference type="ARBA" id="ARBA00023002"/>
    </source>
</evidence>
<dbReference type="KEGG" id="hau:Haur_2015"/>
<dbReference type="EMBL" id="CP000875">
    <property type="protein sequence ID" value="ABX04658.1"/>
    <property type="molecule type" value="Genomic_DNA"/>
</dbReference>
<dbReference type="PANTHER" id="PTHR24291:SF50">
    <property type="entry name" value="BIFUNCTIONAL ALBAFLAVENONE MONOOXYGENASE_TERPENE SYNTHASE"/>
    <property type="match status" value="1"/>
</dbReference>
<evidence type="ECO:0000256" key="1">
    <source>
        <dbReference type="ARBA" id="ARBA00010617"/>
    </source>
</evidence>
<keyword evidence="6 8" id="KW-0503">Monooxygenase</keyword>